<dbReference type="SMART" id="SM00530">
    <property type="entry name" value="HTH_XRE"/>
    <property type="match status" value="1"/>
</dbReference>
<feature type="domain" description="HTH cro/C1-type" evidence="1">
    <location>
        <begin position="6"/>
        <end position="61"/>
    </location>
</feature>
<sequence length="189" mass="21811">MYGNRITKLRNDRNLTLQELGEKIGRSASTISRYESNSVAKWDPSLINKIADVLDTSSAFLMGMTDDPKFMFMADFENYIEEVGDEYCEENLTNILVTNEDMAPEIPYGALVKIRPVLSNEKLQIGAFYYIEFNNNRCFRMVIDDYEDGIGFLPNSLSERRIAYDPNYVEIIGKAISMKVKFEDIQEYE</sequence>
<reference evidence="2 3" key="1">
    <citation type="journal article" date="2019" name="Int. J. Syst. Evol. Microbiol.">
        <title>The Global Catalogue of Microorganisms (GCM) 10K type strain sequencing project: providing services to taxonomists for standard genome sequencing and annotation.</title>
        <authorList>
            <consortium name="The Broad Institute Genomics Platform"/>
            <consortium name="The Broad Institute Genome Sequencing Center for Infectious Disease"/>
            <person name="Wu L."/>
            <person name="Ma J."/>
        </authorList>
    </citation>
    <scope>NUCLEOTIDE SEQUENCE [LARGE SCALE GENOMIC DNA]</scope>
    <source>
        <strain evidence="2 3">JCM 12662</strain>
    </source>
</reference>
<evidence type="ECO:0000259" key="1">
    <source>
        <dbReference type="PROSITE" id="PS50943"/>
    </source>
</evidence>
<dbReference type="EMBL" id="BAAACW010000036">
    <property type="protein sequence ID" value="GAA0355567.1"/>
    <property type="molecule type" value="Genomic_DNA"/>
</dbReference>
<protein>
    <recommendedName>
        <fullName evidence="1">HTH cro/C1-type domain-containing protein</fullName>
    </recommendedName>
</protein>
<gene>
    <name evidence="2" type="ORF">GCM10008932_05750</name>
</gene>
<accession>A0ABN0X5N6</accession>
<dbReference type="Proteomes" id="UP001501166">
    <property type="component" value="Unassembled WGS sequence"/>
</dbReference>
<organism evidence="2 3">
    <name type="scientific">Alkalibacterium iburiense</name>
    <dbReference type="NCBI Taxonomy" id="290589"/>
    <lineage>
        <taxon>Bacteria</taxon>
        <taxon>Bacillati</taxon>
        <taxon>Bacillota</taxon>
        <taxon>Bacilli</taxon>
        <taxon>Lactobacillales</taxon>
        <taxon>Carnobacteriaceae</taxon>
        <taxon>Alkalibacterium</taxon>
    </lineage>
</organism>
<dbReference type="Gene3D" id="1.10.260.40">
    <property type="entry name" value="lambda repressor-like DNA-binding domains"/>
    <property type="match status" value="1"/>
</dbReference>
<dbReference type="RefSeq" id="WP_343753820.1">
    <property type="nucleotide sequence ID" value="NZ_BAAACW010000036.1"/>
</dbReference>
<dbReference type="Pfam" id="PF01381">
    <property type="entry name" value="HTH_3"/>
    <property type="match status" value="1"/>
</dbReference>
<dbReference type="PROSITE" id="PS50943">
    <property type="entry name" value="HTH_CROC1"/>
    <property type="match status" value="1"/>
</dbReference>
<keyword evidence="3" id="KW-1185">Reference proteome</keyword>
<evidence type="ECO:0000313" key="3">
    <source>
        <dbReference type="Proteomes" id="UP001501166"/>
    </source>
</evidence>
<comment type="caution">
    <text evidence="2">The sequence shown here is derived from an EMBL/GenBank/DDBJ whole genome shotgun (WGS) entry which is preliminary data.</text>
</comment>
<dbReference type="CDD" id="cd00093">
    <property type="entry name" value="HTH_XRE"/>
    <property type="match status" value="1"/>
</dbReference>
<name>A0ABN0X5N6_9LACT</name>
<proteinExistence type="predicted"/>
<dbReference type="InterPro" id="IPR010982">
    <property type="entry name" value="Lambda_DNA-bd_dom_sf"/>
</dbReference>
<dbReference type="SUPFAM" id="SSF47413">
    <property type="entry name" value="lambda repressor-like DNA-binding domains"/>
    <property type="match status" value="1"/>
</dbReference>
<evidence type="ECO:0000313" key="2">
    <source>
        <dbReference type="EMBL" id="GAA0355567.1"/>
    </source>
</evidence>
<dbReference type="InterPro" id="IPR001387">
    <property type="entry name" value="Cro/C1-type_HTH"/>
</dbReference>